<dbReference type="GeneID" id="107263586"/>
<evidence type="ECO:0000313" key="3">
    <source>
        <dbReference type="RefSeq" id="XP_015586428.1"/>
    </source>
</evidence>
<dbReference type="AlphaFoldDB" id="A0AAJ7FDH9"/>
<feature type="region of interest" description="Disordered" evidence="1">
    <location>
        <begin position="1039"/>
        <end position="1092"/>
    </location>
</feature>
<protein>
    <submittedName>
        <fullName evidence="3 4">Uncharacterized protein LOC107263586</fullName>
    </submittedName>
</protein>
<organism evidence="2 3">
    <name type="scientific">Cephus cinctus</name>
    <name type="common">Wheat stem sawfly</name>
    <dbReference type="NCBI Taxonomy" id="211228"/>
    <lineage>
        <taxon>Eukaryota</taxon>
        <taxon>Metazoa</taxon>
        <taxon>Ecdysozoa</taxon>
        <taxon>Arthropoda</taxon>
        <taxon>Hexapoda</taxon>
        <taxon>Insecta</taxon>
        <taxon>Pterygota</taxon>
        <taxon>Neoptera</taxon>
        <taxon>Endopterygota</taxon>
        <taxon>Hymenoptera</taxon>
        <taxon>Cephoidea</taxon>
        <taxon>Cephidae</taxon>
        <taxon>Cephus</taxon>
    </lineage>
</organism>
<feature type="region of interest" description="Disordered" evidence="1">
    <location>
        <begin position="1108"/>
        <end position="1180"/>
    </location>
</feature>
<dbReference type="RefSeq" id="XP_015586428.1">
    <property type="nucleotide sequence ID" value="XM_015730942.2"/>
</dbReference>
<feature type="compositionally biased region" description="Basic and acidic residues" evidence="1">
    <location>
        <begin position="842"/>
        <end position="858"/>
    </location>
</feature>
<feature type="compositionally biased region" description="Low complexity" evidence="1">
    <location>
        <begin position="1000"/>
        <end position="1014"/>
    </location>
</feature>
<feature type="region of interest" description="Disordered" evidence="1">
    <location>
        <begin position="1"/>
        <end position="58"/>
    </location>
</feature>
<dbReference type="Proteomes" id="UP000694920">
    <property type="component" value="Unplaced"/>
</dbReference>
<evidence type="ECO:0000313" key="2">
    <source>
        <dbReference type="Proteomes" id="UP000694920"/>
    </source>
</evidence>
<dbReference type="RefSeq" id="XP_015586429.1">
    <property type="nucleotide sequence ID" value="XM_015730943.2"/>
</dbReference>
<feature type="compositionally biased region" description="Polar residues" evidence="1">
    <location>
        <begin position="8"/>
        <end position="17"/>
    </location>
</feature>
<dbReference type="KEGG" id="ccin:107263586"/>
<name>A0AAJ7FDH9_CEPCN</name>
<feature type="compositionally biased region" description="Polar residues" evidence="1">
    <location>
        <begin position="1071"/>
        <end position="1081"/>
    </location>
</feature>
<feature type="compositionally biased region" description="Polar residues" evidence="1">
    <location>
        <begin position="862"/>
        <end position="877"/>
    </location>
</feature>
<feature type="compositionally biased region" description="Low complexity" evidence="1">
    <location>
        <begin position="30"/>
        <end position="41"/>
    </location>
</feature>
<feature type="compositionally biased region" description="Polar residues" evidence="1">
    <location>
        <begin position="1039"/>
        <end position="1061"/>
    </location>
</feature>
<proteinExistence type="predicted"/>
<accession>A0AAJ7FDH9</accession>
<feature type="compositionally biased region" description="Polar residues" evidence="1">
    <location>
        <begin position="801"/>
        <end position="811"/>
    </location>
</feature>
<evidence type="ECO:0000256" key="1">
    <source>
        <dbReference type="SAM" id="MobiDB-lite"/>
    </source>
</evidence>
<reference evidence="3 4" key="1">
    <citation type="submission" date="2025-04" db="UniProtKB">
        <authorList>
            <consortium name="RefSeq"/>
        </authorList>
    </citation>
    <scope>IDENTIFICATION</scope>
</reference>
<keyword evidence="2" id="KW-1185">Reference proteome</keyword>
<feature type="region of interest" description="Disordered" evidence="1">
    <location>
        <begin position="801"/>
        <end position="897"/>
    </location>
</feature>
<sequence length="1180" mass="129906">MCDLIDFNSPSTQNSIRSKLASPLIPSPETPTTSANSTPNTVVRPSSSRNGKRSKWNDNPFDLALHNMMEYASKKEDPFEVVFEKALKCKNQCNMPKTCIEFKDDFTLTRKKPFEIPKMNKTLDESSMNIHLNTSSYTKDPVLNMIEDDSIIQDLNNTNLLSDTCKNKEDCVSMKDNTMPNIKVEPSSPLETSILSQSLLNDTLSEISLNSLEQKNTLSSSIYAQTKNVGTTKLSSNEVFKFSKHHRSLSAKETKSPKNLIQYSVRSHSTAEILKLRASETSSVSSLPSVLFDDSMNKAFLEPRISSSSFQTDISNISNTSKLNSTSRYDYSSSIFSDGSMNRAFVDSCSSAKCSKGFDFSSPALRRLKSASSLNTANNTSSASNSSDMSHLVSTLQRIRINSTNIPTSPIETVRSDVNEMNCISDKIDQDIINPTVSANQPEMESKLLDIDVFHPEMENHAERNAKNSTSSLSSTDSVFAVNSKLATSIIEEANALAKLFGELAYKSESTISSSDDLVNSRPRWNFDELPPSDDEQDVENLIELPVSPSNPESIMDERSELEIIKENKLLDLNDVKKKTEVMNELEKGFINPTTSDNKIMAATLLFDLEKLVKLENNLEAATLLHNLEKALGVKCENNVELLTACLENTNDLGKSPKKFNSGKAIDNIQAENIEKSHEDNTNIDKPLNTLELNDSACKDLANNFNTDEGVNKAEKMLGITQNALGEIVPMTEEIGETSDTVFDDSILLEKEKNHALSEQKIAAELLISIGKALSGENKDQSSINLLASVGKILNVSSSYLNSERSRQNNSEEGEKKTPTKKTVIKSKVQYPSNLSKSMNRRSLESSSKEHSANEKLPRRSLSGSRASGTYGTSVSIEKTKSLPRDMKKQFSSDSDITNRRSTLKDVKVKPVAVPDIRREKAPTLVNTVKNKLRKKSDADVIKKGPMKAIVPLGNMQRRGSLGKRVAPSLGSITPPKLGFTTPSAFTVTNSTPNSSFNIPVVKKSPKAKPVASSTPDADVSKARRIVSQLSQTGMKRNVSCNISPVIPDTNTNNATTTSKGSPRVARHNKTLSPQKGQSPRSGHVHNKTECSIPKYSPLVGLARKNSFSESARDQDRFGSPKSSLTKSCLPLSKRKSESELLQSNPLKNNNKQCTKIKPLNLFSKLHRRSGTTAEKENQS</sequence>
<feature type="region of interest" description="Disordered" evidence="1">
    <location>
        <begin position="999"/>
        <end position="1023"/>
    </location>
</feature>
<feature type="compositionally biased region" description="Basic and acidic residues" evidence="1">
    <location>
        <begin position="878"/>
        <end position="897"/>
    </location>
</feature>
<gene>
    <name evidence="3 4" type="primary">LOC107263586</name>
</gene>
<feature type="compositionally biased region" description="Polar residues" evidence="1">
    <location>
        <begin position="1140"/>
        <end position="1154"/>
    </location>
</feature>
<evidence type="ECO:0000313" key="4">
    <source>
        <dbReference type="RefSeq" id="XP_015586429.1"/>
    </source>
</evidence>